<evidence type="ECO:0000313" key="1">
    <source>
        <dbReference type="EMBL" id="JAE39261.1"/>
    </source>
</evidence>
<name>A0A0A9HWI8_ARUDO</name>
<dbReference type="SUPFAM" id="SSF48403">
    <property type="entry name" value="Ankyrin repeat"/>
    <property type="match status" value="1"/>
</dbReference>
<accession>A0A0A9HWI8</accession>
<protein>
    <submittedName>
        <fullName evidence="1">Uncharacterized protein</fullName>
    </submittedName>
</protein>
<dbReference type="InterPro" id="IPR036770">
    <property type="entry name" value="Ankyrin_rpt-contain_sf"/>
</dbReference>
<reference evidence="1" key="2">
    <citation type="journal article" date="2015" name="Data Brief">
        <title>Shoot transcriptome of the giant reed, Arundo donax.</title>
        <authorList>
            <person name="Barrero R.A."/>
            <person name="Guerrero F.D."/>
            <person name="Moolhuijzen P."/>
            <person name="Goolsby J.A."/>
            <person name="Tidwell J."/>
            <person name="Bellgard S.E."/>
            <person name="Bellgard M.I."/>
        </authorList>
    </citation>
    <scope>NUCLEOTIDE SEQUENCE</scope>
    <source>
        <tissue evidence="1">Shoot tissue taken approximately 20 cm above the soil surface</tissue>
    </source>
</reference>
<sequence>MAAPFVYRRSSVDDTSQAALLKAALDGHLSRIKGIIRRLGIGNGDRIAVFSFHKDGFGVMHCMACQGHLEVCKYLVEELGGDPNMAAGVVGPFEGRSLSLSSSRKSLAVIYVYLRHLAV</sequence>
<dbReference type="AlphaFoldDB" id="A0A0A9HWI8"/>
<dbReference type="EMBL" id="GBRH01158635">
    <property type="protein sequence ID" value="JAE39261.1"/>
    <property type="molecule type" value="Transcribed_RNA"/>
</dbReference>
<organism evidence="1">
    <name type="scientific">Arundo donax</name>
    <name type="common">Giant reed</name>
    <name type="synonym">Donax arundinaceus</name>
    <dbReference type="NCBI Taxonomy" id="35708"/>
    <lineage>
        <taxon>Eukaryota</taxon>
        <taxon>Viridiplantae</taxon>
        <taxon>Streptophyta</taxon>
        <taxon>Embryophyta</taxon>
        <taxon>Tracheophyta</taxon>
        <taxon>Spermatophyta</taxon>
        <taxon>Magnoliopsida</taxon>
        <taxon>Liliopsida</taxon>
        <taxon>Poales</taxon>
        <taxon>Poaceae</taxon>
        <taxon>PACMAD clade</taxon>
        <taxon>Arundinoideae</taxon>
        <taxon>Arundineae</taxon>
        <taxon>Arundo</taxon>
    </lineage>
</organism>
<proteinExistence type="predicted"/>
<dbReference type="Gene3D" id="1.25.40.20">
    <property type="entry name" value="Ankyrin repeat-containing domain"/>
    <property type="match status" value="1"/>
</dbReference>
<dbReference type="InterPro" id="IPR002110">
    <property type="entry name" value="Ankyrin_rpt"/>
</dbReference>
<reference evidence="1" key="1">
    <citation type="submission" date="2014-09" db="EMBL/GenBank/DDBJ databases">
        <authorList>
            <person name="Magalhaes I.L.F."/>
            <person name="Oliveira U."/>
            <person name="Santos F.R."/>
            <person name="Vidigal T.H.D.A."/>
            <person name="Brescovit A.D."/>
            <person name="Santos A.J."/>
        </authorList>
    </citation>
    <scope>NUCLEOTIDE SEQUENCE</scope>
    <source>
        <tissue evidence="1">Shoot tissue taken approximately 20 cm above the soil surface</tissue>
    </source>
</reference>
<dbReference type="Pfam" id="PF00023">
    <property type="entry name" value="Ank"/>
    <property type="match status" value="1"/>
</dbReference>